<evidence type="ECO:0000313" key="5">
    <source>
        <dbReference type="Proteomes" id="UP000009139"/>
    </source>
</evidence>
<evidence type="ECO:0000256" key="2">
    <source>
        <dbReference type="PROSITE-ProRule" id="PRU00626"/>
    </source>
</evidence>
<dbReference type="PROSITE" id="PS51295">
    <property type="entry name" value="CRM"/>
    <property type="match status" value="1"/>
</dbReference>
<reference evidence="4 5" key="1">
    <citation type="journal article" date="2012" name="Curr. Microbiol.">
        <title>Re-annotation of two hyperthermophilic archaea Pyrococcus abyssi GE5 and Pyrococcus furiosus DSM 3638.</title>
        <authorList>
            <person name="Gao J."/>
            <person name="Wang J."/>
        </authorList>
    </citation>
    <scope>GENOME REANNOTATION</scope>
    <source>
        <strain evidence="5">GE5 / Orsay</strain>
    </source>
</reference>
<comment type="miscellaneous">
    <text evidence="4">The sequence shown here is derived from an EMBL/GenBank/DDBJ third party annotation (TPA) entry.</text>
</comment>
<dbReference type="InterPro" id="IPR051925">
    <property type="entry name" value="RNA-binding_domain"/>
</dbReference>
<dbReference type="AlphaFoldDB" id="G8ZH29"/>
<evidence type="ECO:0000256" key="1">
    <source>
        <dbReference type="ARBA" id="ARBA00022884"/>
    </source>
</evidence>
<feature type="domain" description="CRM" evidence="3">
    <location>
        <begin position="27"/>
        <end position="127"/>
    </location>
</feature>
<accession>G8ZH29</accession>
<gene>
    <name evidence="4" type="ordered locus">PAB1812</name>
</gene>
<dbReference type="SUPFAM" id="SSF75471">
    <property type="entry name" value="YhbY-like"/>
    <property type="match status" value="1"/>
</dbReference>
<dbReference type="GO" id="GO:0003723">
    <property type="term" value="F:RNA binding"/>
    <property type="evidence" value="ECO:0007669"/>
    <property type="project" value="UniProtKB-UniRule"/>
</dbReference>
<sequence length="162" mass="19076">MGKIRVKQQALKASPFFQLHGESMVTKRLPGKIRRALRARYYDIEPKAWIGKKGITESVIKEIETQLARTGVLKVEIRKGALISTKMGRKEIAEKVAELTDSELLEVRGKRFILFKPREGWERYLKKLQMKEQSKRKVREEPIRRIKLDILEFRKKFKRGRG</sequence>
<dbReference type="SMART" id="SM01103">
    <property type="entry name" value="CRS1_YhbY"/>
    <property type="match status" value="1"/>
</dbReference>
<dbReference type="PANTHER" id="PTHR40065:SF3">
    <property type="entry name" value="RNA-BINDING PROTEIN YHBY"/>
    <property type="match status" value="1"/>
</dbReference>
<keyword evidence="1 2" id="KW-0694">RNA-binding</keyword>
<dbReference type="PANTHER" id="PTHR40065">
    <property type="entry name" value="RNA-BINDING PROTEIN YHBY"/>
    <property type="match status" value="1"/>
</dbReference>
<dbReference type="InterPro" id="IPR001890">
    <property type="entry name" value="RNA-binding_CRM"/>
</dbReference>
<organism evidence="4 5">
    <name type="scientific">Pyrococcus abyssi (strain GE5 / Orsay)</name>
    <dbReference type="NCBI Taxonomy" id="272844"/>
    <lineage>
        <taxon>Archaea</taxon>
        <taxon>Methanobacteriati</taxon>
        <taxon>Methanobacteriota</taxon>
        <taxon>Thermococci</taxon>
        <taxon>Thermococcales</taxon>
        <taxon>Thermococcaceae</taxon>
        <taxon>Pyrococcus</taxon>
    </lineage>
</organism>
<proteinExistence type="predicted"/>
<dbReference type="Proteomes" id="UP000009139">
    <property type="component" value="Chromosome"/>
</dbReference>
<name>G8ZH29_PYRAB</name>
<evidence type="ECO:0000259" key="3">
    <source>
        <dbReference type="PROSITE" id="PS51295"/>
    </source>
</evidence>
<evidence type="ECO:0000313" key="4">
    <source>
        <dbReference type="EMBL" id="CCE70224.1"/>
    </source>
</evidence>
<dbReference type="Pfam" id="PF01985">
    <property type="entry name" value="CRS1_YhbY"/>
    <property type="match status" value="1"/>
</dbReference>
<dbReference type="Gene3D" id="3.30.110.60">
    <property type="entry name" value="YhbY-like"/>
    <property type="match status" value="1"/>
</dbReference>
<dbReference type="EMBL" id="HE613800">
    <property type="protein sequence ID" value="CCE70224.1"/>
    <property type="molecule type" value="Genomic_DNA"/>
</dbReference>
<dbReference type="InterPro" id="IPR035920">
    <property type="entry name" value="YhbY-like_sf"/>
</dbReference>
<protein>
    <submittedName>
        <fullName evidence="4">RNA-binding protein</fullName>
    </submittedName>
</protein>